<name>A0AAE1VKE5_9SOLA</name>
<comment type="cofactor">
    <cofactor evidence="1 8">
        <name>heme</name>
        <dbReference type="ChEBI" id="CHEBI:30413"/>
    </cofactor>
</comment>
<dbReference type="InterPro" id="IPR001128">
    <property type="entry name" value="Cyt_P450"/>
</dbReference>
<protein>
    <recommendedName>
        <fullName evidence="13">Cytochrome P450</fullName>
    </recommendedName>
</protein>
<keyword evidence="12" id="KW-1185">Reference proteome</keyword>
<keyword evidence="4 8" id="KW-0479">Metal-binding</keyword>
<dbReference type="Proteomes" id="UP001291623">
    <property type="component" value="Unassembled WGS sequence"/>
</dbReference>
<organism evidence="11 12">
    <name type="scientific">Anisodus tanguticus</name>
    <dbReference type="NCBI Taxonomy" id="243964"/>
    <lineage>
        <taxon>Eukaryota</taxon>
        <taxon>Viridiplantae</taxon>
        <taxon>Streptophyta</taxon>
        <taxon>Embryophyta</taxon>
        <taxon>Tracheophyta</taxon>
        <taxon>Spermatophyta</taxon>
        <taxon>Magnoliopsida</taxon>
        <taxon>eudicotyledons</taxon>
        <taxon>Gunneridae</taxon>
        <taxon>Pentapetalae</taxon>
        <taxon>asterids</taxon>
        <taxon>lamiids</taxon>
        <taxon>Solanales</taxon>
        <taxon>Solanaceae</taxon>
        <taxon>Solanoideae</taxon>
        <taxon>Hyoscyameae</taxon>
        <taxon>Anisodus</taxon>
    </lineage>
</organism>
<evidence type="ECO:0000256" key="1">
    <source>
        <dbReference type="ARBA" id="ARBA00001971"/>
    </source>
</evidence>
<keyword evidence="3 8" id="KW-0349">Heme</keyword>
<dbReference type="AlphaFoldDB" id="A0AAE1VKE5"/>
<evidence type="ECO:0000256" key="8">
    <source>
        <dbReference type="PIRSR" id="PIRSR602401-1"/>
    </source>
</evidence>
<dbReference type="EMBL" id="JAVYJV010000008">
    <property type="protein sequence ID" value="KAK4364179.1"/>
    <property type="molecule type" value="Genomic_DNA"/>
</dbReference>
<dbReference type="PRINTS" id="PR00463">
    <property type="entry name" value="EP450I"/>
</dbReference>
<dbReference type="GO" id="GO:0020037">
    <property type="term" value="F:heme binding"/>
    <property type="evidence" value="ECO:0007669"/>
    <property type="project" value="InterPro"/>
</dbReference>
<dbReference type="InterPro" id="IPR002401">
    <property type="entry name" value="Cyt_P450_E_grp-I"/>
</dbReference>
<dbReference type="InterPro" id="IPR017972">
    <property type="entry name" value="Cyt_P450_CS"/>
</dbReference>
<comment type="similarity">
    <text evidence="2 9">Belongs to the cytochrome P450 family.</text>
</comment>
<sequence length="612" mass="68661">MRTDIESLWVFALASKCKSFTSIKSLCFALIILLIYLVMNIIYWLHPGGPAWGKHTWKKLVSQPIPGPKGFPVIGSMNLMATHTWKKLVSKPIPGPKRFPVIGSMNLMATHTWKKLVSKPIPGPKGFPVIGSMNLMATHTWKKLVSKPIPGPKGFPIIGSMNLMTGLAHRKIAVMAKTLQANRLMCFSLGETRVIVTCNPDVAKEILNSSVFADRPVKESAYRLMFNRAIGFASYGVYWSTLRKIAANHLFSPKQIKISEKPRSQIAKQLITMFKSSPNNILRVRDALKLASLNNMMCSVFGKFYDLDSLNSETEELIKLVDEGYELLGMLNWSDHISWLAEFDPQRIKYRCSELVPKVNRFVRNIIDEHMADQSGETHGDFVDVLLSLQGSERLSESDMIAVLWEMIFRGTDTVAVLVEWILARMVLHPDVQSKVQVEIDRVVGRSRAVIESDISKMIYLTAVVKEVLRLHPPGPLLSWSRLAITDTTVDGYHVPAGTTAMVNMWAITRDADVWADPLMFKPERFVNEANSDVDFSILGSDTRLAPFGSGRRSCPGKTLGLTTVTFWVATLLHEFEFGLNNNVDLSEVLKLSCTMAHPLMVKIRSRRTTSN</sequence>
<evidence type="ECO:0000256" key="7">
    <source>
        <dbReference type="ARBA" id="ARBA00023033"/>
    </source>
</evidence>
<evidence type="ECO:0000256" key="10">
    <source>
        <dbReference type="SAM" id="Phobius"/>
    </source>
</evidence>
<evidence type="ECO:0000256" key="3">
    <source>
        <dbReference type="ARBA" id="ARBA00022617"/>
    </source>
</evidence>
<reference evidence="11" key="1">
    <citation type="submission" date="2023-12" db="EMBL/GenBank/DDBJ databases">
        <title>Genome assembly of Anisodus tanguticus.</title>
        <authorList>
            <person name="Wang Y.-J."/>
        </authorList>
    </citation>
    <scope>NUCLEOTIDE SEQUENCE</scope>
    <source>
        <strain evidence="11">KB-2021</strain>
        <tissue evidence="11">Leaf</tissue>
    </source>
</reference>
<dbReference type="PROSITE" id="PS00086">
    <property type="entry name" value="CYTOCHROME_P450"/>
    <property type="match status" value="1"/>
</dbReference>
<gene>
    <name evidence="11" type="ORF">RND71_015537</name>
</gene>
<dbReference type="CDD" id="cd11076">
    <property type="entry name" value="CYP78"/>
    <property type="match status" value="1"/>
</dbReference>
<feature type="binding site" description="axial binding residue" evidence="8">
    <location>
        <position position="555"/>
    </location>
    <ligand>
        <name>heme</name>
        <dbReference type="ChEBI" id="CHEBI:30413"/>
    </ligand>
    <ligandPart>
        <name>Fe</name>
        <dbReference type="ChEBI" id="CHEBI:18248"/>
    </ligandPart>
</feature>
<keyword evidence="10" id="KW-1133">Transmembrane helix</keyword>
<evidence type="ECO:0000313" key="11">
    <source>
        <dbReference type="EMBL" id="KAK4364179.1"/>
    </source>
</evidence>
<keyword evidence="5 9" id="KW-0560">Oxidoreductase</keyword>
<evidence type="ECO:0000256" key="2">
    <source>
        <dbReference type="ARBA" id="ARBA00010617"/>
    </source>
</evidence>
<keyword evidence="10" id="KW-0812">Transmembrane</keyword>
<keyword evidence="10" id="KW-0472">Membrane</keyword>
<proteinExistence type="inferred from homology"/>
<accession>A0AAE1VKE5</accession>
<dbReference type="PANTHER" id="PTHR47946">
    <property type="entry name" value="CYTOCHROME P450 78A7-RELATED"/>
    <property type="match status" value="1"/>
</dbReference>
<evidence type="ECO:0000256" key="4">
    <source>
        <dbReference type="ARBA" id="ARBA00022723"/>
    </source>
</evidence>
<dbReference type="SUPFAM" id="SSF48264">
    <property type="entry name" value="Cytochrome P450"/>
    <property type="match status" value="1"/>
</dbReference>
<comment type="caution">
    <text evidence="11">The sequence shown here is derived from an EMBL/GenBank/DDBJ whole genome shotgun (WGS) entry which is preliminary data.</text>
</comment>
<evidence type="ECO:0000313" key="12">
    <source>
        <dbReference type="Proteomes" id="UP001291623"/>
    </source>
</evidence>
<dbReference type="InterPro" id="IPR036396">
    <property type="entry name" value="Cyt_P450_sf"/>
</dbReference>
<evidence type="ECO:0000256" key="9">
    <source>
        <dbReference type="RuleBase" id="RU000461"/>
    </source>
</evidence>
<dbReference type="GO" id="GO:0016705">
    <property type="term" value="F:oxidoreductase activity, acting on paired donors, with incorporation or reduction of molecular oxygen"/>
    <property type="evidence" value="ECO:0007669"/>
    <property type="project" value="InterPro"/>
</dbReference>
<dbReference type="Gene3D" id="1.10.630.10">
    <property type="entry name" value="Cytochrome P450"/>
    <property type="match status" value="1"/>
</dbReference>
<dbReference type="InterPro" id="IPR051996">
    <property type="entry name" value="Cytochrome_P450_78A"/>
</dbReference>
<keyword evidence="7 9" id="KW-0503">Monooxygenase</keyword>
<evidence type="ECO:0008006" key="13">
    <source>
        <dbReference type="Google" id="ProtNLM"/>
    </source>
</evidence>
<dbReference type="FunFam" id="1.10.630.10:FF:000016">
    <property type="entry name" value="Cytochrome P450 78A5"/>
    <property type="match status" value="1"/>
</dbReference>
<dbReference type="PRINTS" id="PR00385">
    <property type="entry name" value="P450"/>
</dbReference>
<keyword evidence="6 8" id="KW-0408">Iron</keyword>
<feature type="transmembrane region" description="Helical" evidence="10">
    <location>
        <begin position="26"/>
        <end position="45"/>
    </location>
</feature>
<dbReference type="GO" id="GO:0005506">
    <property type="term" value="F:iron ion binding"/>
    <property type="evidence" value="ECO:0007669"/>
    <property type="project" value="InterPro"/>
</dbReference>
<evidence type="ECO:0000256" key="6">
    <source>
        <dbReference type="ARBA" id="ARBA00023004"/>
    </source>
</evidence>
<dbReference type="Pfam" id="PF00067">
    <property type="entry name" value="p450"/>
    <property type="match status" value="1"/>
</dbReference>
<evidence type="ECO:0000256" key="5">
    <source>
        <dbReference type="ARBA" id="ARBA00023002"/>
    </source>
</evidence>
<dbReference type="GO" id="GO:0004497">
    <property type="term" value="F:monooxygenase activity"/>
    <property type="evidence" value="ECO:0007669"/>
    <property type="project" value="UniProtKB-KW"/>
</dbReference>
<dbReference type="PANTHER" id="PTHR47946:SF30">
    <property type="entry name" value="CYTOCHROME P450 78A6-LIKE"/>
    <property type="match status" value="1"/>
</dbReference>